<evidence type="ECO:0000256" key="5">
    <source>
        <dbReference type="ARBA" id="ARBA00023172"/>
    </source>
</evidence>
<keyword evidence="6" id="KW-0814">Transposable element</keyword>
<reference evidence="9" key="1">
    <citation type="submission" date="2017-11" db="EMBL/GenBank/DDBJ databases">
        <title>Otitis media/interna in a cat caused by the recently described species Corynebacterium provencense.</title>
        <authorList>
            <person name="Kittl S."/>
            <person name="Brodard I."/>
            <person name="Rychener L."/>
            <person name="Jores J."/>
            <person name="Roosje P."/>
            <person name="Gobeli Brawand S."/>
        </authorList>
    </citation>
    <scope>NUCLEOTIDE SEQUENCE [LARGE SCALE GENOMIC DNA]</scope>
    <source>
        <strain evidence="9">17KM38</strain>
    </source>
</reference>
<dbReference type="GO" id="GO:0003677">
    <property type="term" value="F:DNA binding"/>
    <property type="evidence" value="ECO:0007669"/>
    <property type="project" value="UniProtKB-UniRule"/>
</dbReference>
<dbReference type="GO" id="GO:0004803">
    <property type="term" value="F:transposase activity"/>
    <property type="evidence" value="ECO:0007669"/>
    <property type="project" value="UniProtKB-UniRule"/>
</dbReference>
<comment type="function">
    <text evidence="1 6">Required for the transposition of the insertion element.</text>
</comment>
<evidence type="ECO:0000256" key="1">
    <source>
        <dbReference type="ARBA" id="ARBA00002190"/>
    </source>
</evidence>
<comment type="similarity">
    <text evidence="2 6">Belongs to the transposase mutator family.</text>
</comment>
<evidence type="ECO:0000256" key="4">
    <source>
        <dbReference type="ARBA" id="ARBA00023125"/>
    </source>
</evidence>
<protein>
    <recommendedName>
        <fullName evidence="6">Mutator family transposase</fullName>
    </recommendedName>
</protein>
<evidence type="ECO:0000256" key="7">
    <source>
        <dbReference type="SAM" id="MobiDB-lite"/>
    </source>
</evidence>
<dbReference type="EMBL" id="CP024988">
    <property type="protein sequence ID" value="AWT27185.1"/>
    <property type="molecule type" value="Genomic_DNA"/>
</dbReference>
<accession>A0A2Z3YP26</accession>
<dbReference type="KEGG" id="cpre:Csp1_24370"/>
<name>A0A2Z3YP26_9CORY</name>
<keyword evidence="4 6" id="KW-0238">DNA-binding</keyword>
<dbReference type="PANTHER" id="PTHR33217">
    <property type="entry name" value="TRANSPOSASE FOR INSERTION SEQUENCE ELEMENT IS1081"/>
    <property type="match status" value="1"/>
</dbReference>
<evidence type="ECO:0000313" key="9">
    <source>
        <dbReference type="Proteomes" id="UP000247696"/>
    </source>
</evidence>
<evidence type="ECO:0000256" key="2">
    <source>
        <dbReference type="ARBA" id="ARBA00010961"/>
    </source>
</evidence>
<dbReference type="InterPro" id="IPR001207">
    <property type="entry name" value="Transposase_mutator"/>
</dbReference>
<dbReference type="Pfam" id="PF00872">
    <property type="entry name" value="Transposase_mut"/>
    <property type="match status" value="1"/>
</dbReference>
<dbReference type="AlphaFoldDB" id="A0A2Z3YP26"/>
<evidence type="ECO:0000313" key="8">
    <source>
        <dbReference type="EMBL" id="AWT27185.1"/>
    </source>
</evidence>
<dbReference type="GO" id="GO:0006313">
    <property type="term" value="P:DNA transposition"/>
    <property type="evidence" value="ECO:0007669"/>
    <property type="project" value="UniProtKB-UniRule"/>
</dbReference>
<dbReference type="PANTHER" id="PTHR33217:SF7">
    <property type="entry name" value="TRANSPOSASE FOR INSERTION SEQUENCE ELEMENT IS1081"/>
    <property type="match status" value="1"/>
</dbReference>
<feature type="region of interest" description="Disordered" evidence="7">
    <location>
        <begin position="157"/>
        <end position="182"/>
    </location>
</feature>
<feature type="compositionally biased region" description="Basic and acidic residues" evidence="7">
    <location>
        <begin position="157"/>
        <end position="168"/>
    </location>
</feature>
<sequence>MYPDAAWQRCRTHHAKNLSEVVPKSEWKWVRTMFQSIFDQDTPTKVWDQAREVVAVLDEKMPAAAEHLEDAFDEILAFTAFPKPAWRQVWSNNSTERLNKEIRRRTDVVGIFPDRESVTRLVGAVLAEQHDDWIQQRRYMNLEALADTDTMIAEAKRRAGEEDAEFQKEIGMTGSQEDRAVA</sequence>
<evidence type="ECO:0000256" key="6">
    <source>
        <dbReference type="RuleBase" id="RU365089"/>
    </source>
</evidence>
<keyword evidence="3 6" id="KW-0815">Transposition</keyword>
<dbReference type="Proteomes" id="UP000247696">
    <property type="component" value="Chromosome"/>
</dbReference>
<evidence type="ECO:0000256" key="3">
    <source>
        <dbReference type="ARBA" id="ARBA00022578"/>
    </source>
</evidence>
<gene>
    <name evidence="8" type="ORF">Csp1_24370</name>
</gene>
<keyword evidence="5 6" id="KW-0233">DNA recombination</keyword>
<organism evidence="8 9">
    <name type="scientific">Corynebacterium provencense</name>
    <dbReference type="NCBI Taxonomy" id="1737425"/>
    <lineage>
        <taxon>Bacteria</taxon>
        <taxon>Bacillati</taxon>
        <taxon>Actinomycetota</taxon>
        <taxon>Actinomycetes</taxon>
        <taxon>Mycobacteriales</taxon>
        <taxon>Corynebacteriaceae</taxon>
        <taxon>Corynebacterium</taxon>
    </lineage>
</organism>
<proteinExistence type="inferred from homology"/>
<keyword evidence="9" id="KW-1185">Reference proteome</keyword>